<dbReference type="InterPro" id="IPR029787">
    <property type="entry name" value="Nucleotide_cyclase"/>
</dbReference>
<dbReference type="SMART" id="SM00267">
    <property type="entry name" value="GGDEF"/>
    <property type="match status" value="1"/>
</dbReference>
<dbReference type="Gene3D" id="3.30.450.20">
    <property type="entry name" value="PAS domain"/>
    <property type="match status" value="2"/>
</dbReference>
<protein>
    <submittedName>
        <fullName evidence="5">Diguanylate cyclase (GGDEF) domain-containing protein</fullName>
    </submittedName>
</protein>
<dbReference type="SUPFAM" id="SSF141868">
    <property type="entry name" value="EAL domain-like"/>
    <property type="match status" value="1"/>
</dbReference>
<evidence type="ECO:0000259" key="4">
    <source>
        <dbReference type="PROSITE" id="PS50887"/>
    </source>
</evidence>
<dbReference type="NCBIfam" id="TIGR00254">
    <property type="entry name" value="GGDEF"/>
    <property type="match status" value="1"/>
</dbReference>
<dbReference type="InterPro" id="IPR035919">
    <property type="entry name" value="EAL_sf"/>
</dbReference>
<dbReference type="InterPro" id="IPR052155">
    <property type="entry name" value="Biofilm_reg_signaling"/>
</dbReference>
<dbReference type="InterPro" id="IPR035965">
    <property type="entry name" value="PAS-like_dom_sf"/>
</dbReference>
<name>A0A1S6HRA6_9GAMM</name>
<dbReference type="SUPFAM" id="SSF55785">
    <property type="entry name" value="PYP-like sensor domain (PAS domain)"/>
    <property type="match status" value="1"/>
</dbReference>
<dbReference type="STRING" id="225848.Sps_02866"/>
<dbReference type="PROSITE" id="PS50887">
    <property type="entry name" value="GGDEF"/>
    <property type="match status" value="1"/>
</dbReference>
<dbReference type="CDD" id="cd01948">
    <property type="entry name" value="EAL"/>
    <property type="match status" value="1"/>
</dbReference>
<dbReference type="InterPro" id="IPR000014">
    <property type="entry name" value="PAS"/>
</dbReference>
<dbReference type="Gene3D" id="3.30.70.270">
    <property type="match status" value="1"/>
</dbReference>
<dbReference type="SUPFAM" id="SSF55073">
    <property type="entry name" value="Nucleotide cyclase"/>
    <property type="match status" value="1"/>
</dbReference>
<proteinExistence type="predicted"/>
<dbReference type="SMART" id="SM00052">
    <property type="entry name" value="EAL"/>
    <property type="match status" value="1"/>
</dbReference>
<feature type="compositionally biased region" description="Basic and acidic residues" evidence="2">
    <location>
        <begin position="752"/>
        <end position="761"/>
    </location>
</feature>
<dbReference type="EMBL" id="CP014782">
    <property type="protein sequence ID" value="AQS38014.1"/>
    <property type="molecule type" value="Genomic_DNA"/>
</dbReference>
<dbReference type="SMART" id="SM00091">
    <property type="entry name" value="PAS"/>
    <property type="match status" value="2"/>
</dbReference>
<dbReference type="InterPro" id="IPR000160">
    <property type="entry name" value="GGDEF_dom"/>
</dbReference>
<dbReference type="FunFam" id="3.30.70.270:FF:000001">
    <property type="entry name" value="Diguanylate cyclase domain protein"/>
    <property type="match status" value="1"/>
</dbReference>
<dbReference type="PROSITE" id="PS50883">
    <property type="entry name" value="EAL"/>
    <property type="match status" value="1"/>
</dbReference>
<dbReference type="KEGG" id="spsw:Sps_02866"/>
<evidence type="ECO:0000256" key="2">
    <source>
        <dbReference type="SAM" id="MobiDB-lite"/>
    </source>
</evidence>
<reference evidence="5 6" key="1">
    <citation type="submission" date="2016-03" db="EMBL/GenBank/DDBJ databases">
        <title>Complete genome sequence of Shewanella psychrophila WP2, a deep sea bacterium isolated from west Pacific sediment.</title>
        <authorList>
            <person name="Xu G."/>
            <person name="Jian H."/>
        </authorList>
    </citation>
    <scope>NUCLEOTIDE SEQUENCE [LARGE SCALE GENOMIC DNA]</scope>
    <source>
        <strain evidence="5 6">WP2</strain>
    </source>
</reference>
<accession>A0A1S6HRA6</accession>
<feature type="domain" description="EAL" evidence="3">
    <location>
        <begin position="465"/>
        <end position="721"/>
    </location>
</feature>
<dbReference type="GO" id="GO:0003824">
    <property type="term" value="F:catalytic activity"/>
    <property type="evidence" value="ECO:0007669"/>
    <property type="project" value="UniProtKB-ARBA"/>
</dbReference>
<dbReference type="PANTHER" id="PTHR44757:SF2">
    <property type="entry name" value="BIOFILM ARCHITECTURE MAINTENANCE PROTEIN MBAA"/>
    <property type="match status" value="1"/>
</dbReference>
<dbReference type="Gene3D" id="3.20.20.450">
    <property type="entry name" value="EAL domain"/>
    <property type="match status" value="1"/>
</dbReference>
<dbReference type="Pfam" id="PF00990">
    <property type="entry name" value="GGDEF"/>
    <property type="match status" value="1"/>
</dbReference>
<dbReference type="Pfam" id="PF00563">
    <property type="entry name" value="EAL"/>
    <property type="match status" value="1"/>
</dbReference>
<feature type="domain" description="GGDEF" evidence="4">
    <location>
        <begin position="324"/>
        <end position="456"/>
    </location>
</feature>
<dbReference type="AlphaFoldDB" id="A0A1S6HRA6"/>
<dbReference type="CDD" id="cd01949">
    <property type="entry name" value="GGDEF"/>
    <property type="match status" value="1"/>
</dbReference>
<dbReference type="PANTHER" id="PTHR44757">
    <property type="entry name" value="DIGUANYLATE CYCLASE DGCP"/>
    <property type="match status" value="1"/>
</dbReference>
<evidence type="ECO:0000313" key="6">
    <source>
        <dbReference type="Proteomes" id="UP000189545"/>
    </source>
</evidence>
<keyword evidence="6" id="KW-1185">Reference proteome</keyword>
<gene>
    <name evidence="5" type="ORF">Sps_02866</name>
</gene>
<evidence type="ECO:0000259" key="3">
    <source>
        <dbReference type="PROSITE" id="PS50883"/>
    </source>
</evidence>
<dbReference type="RefSeq" id="WP_077753113.1">
    <property type="nucleotide sequence ID" value="NZ_CP014782.1"/>
</dbReference>
<evidence type="ECO:0000313" key="5">
    <source>
        <dbReference type="EMBL" id="AQS38014.1"/>
    </source>
</evidence>
<dbReference type="InterPro" id="IPR001633">
    <property type="entry name" value="EAL_dom"/>
</dbReference>
<dbReference type="Proteomes" id="UP000189545">
    <property type="component" value="Chromosome"/>
</dbReference>
<comment type="cofactor">
    <cofactor evidence="1">
        <name>Mg(2+)</name>
        <dbReference type="ChEBI" id="CHEBI:18420"/>
    </cofactor>
</comment>
<sequence length="774" mass="87221">MTGELDASFTYSLINEIECGVLILDEQMNVLVWNTWLVEKSGIKQSQILNRPFSHIYGIQGLMRLEMSIQQALKHKLSSKLSTALNPTVFPLYSLSAEHIKLNVPLNKDQSRIKQAISIQPLTTAENEACCFISIRDVSDSVNREKVLKQKSDELQLITEQLQSEEIVNHAIMDNITDGVMSFDSDGWLIQFNPAAELLIAAELEVGKTHFSEIYQLRCKHTHLSFSEQIELSDLLGDKGQAKWHEIDCSKLRAGFSVESSFVRLELPHSHLYSLVLRDITERKETELTLNRLAHYDSLTGLANRLLLMDRLSQALYRANRSHDVVGFMLFDLDRFKQVNDNLGHGVGDLLLQEVANRMKSVVREEDTVARLGGDEFCLLIEKIETDQALTSVAQKVLEQLNKVMVLDNHEVTISASIGIVKAVKGQTVAQLIKQADMAMYCAKERGRNQFEFYSEQLDFCYSKRTGLEQELHHAYKNQEFELYFQPQIAINGGHMLAVEVLLRWQKSANEVIPPSDFLSLLEDIGLIVPVGNWVLETSCMYREEWRQKGLIPDECTICVNLSARQIIEPDFADTVKFILAQTKMPPALLELEITESILLEDQETVSEALLELQELGVLVAIDDFGTGYSSFSYLKSFPVDILKIDRSFVYDVCSDAGSAAIVSSIISLAHNLGMQVVGEGVEDDYSLRYLIDHECDRVQGFLFSEPLPYSEFIAYVETMTVKNEAAEGQIEVMSHVITDTVVTEPVVTSDNDNKPTEDKASSTSLNPFLSHRA</sequence>
<evidence type="ECO:0000256" key="1">
    <source>
        <dbReference type="ARBA" id="ARBA00001946"/>
    </source>
</evidence>
<feature type="region of interest" description="Disordered" evidence="2">
    <location>
        <begin position="747"/>
        <end position="774"/>
    </location>
</feature>
<dbReference type="InterPro" id="IPR043128">
    <property type="entry name" value="Rev_trsase/Diguanyl_cyclase"/>
</dbReference>
<organism evidence="5 6">
    <name type="scientific">Shewanella psychrophila</name>
    <dbReference type="NCBI Taxonomy" id="225848"/>
    <lineage>
        <taxon>Bacteria</taxon>
        <taxon>Pseudomonadati</taxon>
        <taxon>Pseudomonadota</taxon>
        <taxon>Gammaproteobacteria</taxon>
        <taxon>Alteromonadales</taxon>
        <taxon>Shewanellaceae</taxon>
        <taxon>Shewanella</taxon>
    </lineage>
</organism>
<dbReference type="OrthoDB" id="9812358at2"/>